<accession>A0ABR2KNS5</accession>
<evidence type="ECO:0000313" key="6">
    <source>
        <dbReference type="Proteomes" id="UP001470230"/>
    </source>
</evidence>
<dbReference type="Pfam" id="PF00501">
    <property type="entry name" value="AMP-binding"/>
    <property type="match status" value="1"/>
</dbReference>
<gene>
    <name evidence="5" type="ORF">M9Y10_028838</name>
</gene>
<dbReference type="InterPro" id="IPR020845">
    <property type="entry name" value="AMP-binding_CS"/>
</dbReference>
<protein>
    <recommendedName>
        <fullName evidence="4">AMP-dependent synthetase/ligase domain-containing protein</fullName>
    </recommendedName>
</protein>
<dbReference type="EMBL" id="JAPFFF010000004">
    <property type="protein sequence ID" value="KAK8891620.1"/>
    <property type="molecule type" value="Genomic_DNA"/>
</dbReference>
<evidence type="ECO:0000256" key="3">
    <source>
        <dbReference type="SAM" id="MobiDB-lite"/>
    </source>
</evidence>
<sequence length="638" mass="72559">MGADASSTYPTEPPTKPDESGSFRSPGFANVCDTLKQGKYPGLEDVNTMFDLFEWSYKQDPEIRLYGKRVYEDGKWQDRFEWINRREFRVLRDRVGAFLVKQGCKPGDHIGIMSYNRIEWVVTQHACYAYGFIPIPVYDTYGLESMKYIIDHAQLNYMFVVSSKFEKLSKLNSEVVTDIVIFDAEEQPYNEETFKPLVENLHSKAHVHLWKDVIATKEEYPYNPPTYDTPATINYTSGTTGNPKGCILTHGNFLATASSFYTFVYPFSSKDSLLSFLPLAHSYEGTLHYVCMRSFTPIAFYSGSASRIIKEVQILKPTIICSVPRIYERVMDGINKGIAQKPFLTRCIFNTAFSIKSFLSSNFHIQHVPLLDNVFKSLNQVLGGNMKLVISGGAPLSNQIQNFIRIGCNVKFVQGYGLTETTSGTLVQCATDTLNGNVGVPLYCVECKFRDIPDMGYYSKDYQGELLTRGASVFQGYYHDEEKTKDIFEDDGWIKTGDIFQLTKTGQFQVIGRVKELVKLPQGEYISLGKLTSAYSTVKYVNQIYVYAGLQSRFLVAIVVLDPAQPGYDKVTKEEMLKLLDEKADQLHFNGYEKVKDIYITDEAFTTENGLLAPNLKLVNIKIERRYEKELMKMIKSD</sequence>
<proteinExistence type="predicted"/>
<feature type="region of interest" description="Disordered" evidence="3">
    <location>
        <begin position="1"/>
        <end position="25"/>
    </location>
</feature>
<dbReference type="SUPFAM" id="SSF56801">
    <property type="entry name" value="Acetyl-CoA synthetase-like"/>
    <property type="match status" value="1"/>
</dbReference>
<keyword evidence="1" id="KW-0547">Nucleotide-binding</keyword>
<name>A0ABR2KNS5_9EUKA</name>
<dbReference type="PANTHER" id="PTHR43272">
    <property type="entry name" value="LONG-CHAIN-FATTY-ACID--COA LIGASE"/>
    <property type="match status" value="1"/>
</dbReference>
<reference evidence="5 6" key="1">
    <citation type="submission" date="2024-04" db="EMBL/GenBank/DDBJ databases">
        <title>Tritrichomonas musculus Genome.</title>
        <authorList>
            <person name="Alves-Ferreira E."/>
            <person name="Grigg M."/>
            <person name="Lorenzi H."/>
            <person name="Galac M."/>
        </authorList>
    </citation>
    <scope>NUCLEOTIDE SEQUENCE [LARGE SCALE GENOMIC DNA]</scope>
    <source>
        <strain evidence="5 6">EAF2021</strain>
    </source>
</reference>
<dbReference type="Proteomes" id="UP001470230">
    <property type="component" value="Unassembled WGS sequence"/>
</dbReference>
<keyword evidence="6" id="KW-1185">Reference proteome</keyword>
<evidence type="ECO:0000256" key="1">
    <source>
        <dbReference type="ARBA" id="ARBA00022741"/>
    </source>
</evidence>
<keyword evidence="2" id="KW-0067">ATP-binding</keyword>
<feature type="compositionally biased region" description="Polar residues" evidence="3">
    <location>
        <begin position="1"/>
        <end position="10"/>
    </location>
</feature>
<evidence type="ECO:0000256" key="2">
    <source>
        <dbReference type="ARBA" id="ARBA00022840"/>
    </source>
</evidence>
<dbReference type="Gene3D" id="3.40.50.12780">
    <property type="entry name" value="N-terminal domain of ligase-like"/>
    <property type="match status" value="1"/>
</dbReference>
<evidence type="ECO:0000259" key="4">
    <source>
        <dbReference type="Pfam" id="PF00501"/>
    </source>
</evidence>
<comment type="caution">
    <text evidence="5">The sequence shown here is derived from an EMBL/GenBank/DDBJ whole genome shotgun (WGS) entry which is preliminary data.</text>
</comment>
<evidence type="ECO:0000313" key="5">
    <source>
        <dbReference type="EMBL" id="KAK8891620.1"/>
    </source>
</evidence>
<dbReference type="InterPro" id="IPR042099">
    <property type="entry name" value="ANL_N_sf"/>
</dbReference>
<dbReference type="PANTHER" id="PTHR43272:SF33">
    <property type="entry name" value="AMP-BINDING DOMAIN-CONTAINING PROTEIN-RELATED"/>
    <property type="match status" value="1"/>
</dbReference>
<organism evidence="5 6">
    <name type="scientific">Tritrichomonas musculus</name>
    <dbReference type="NCBI Taxonomy" id="1915356"/>
    <lineage>
        <taxon>Eukaryota</taxon>
        <taxon>Metamonada</taxon>
        <taxon>Parabasalia</taxon>
        <taxon>Tritrichomonadida</taxon>
        <taxon>Tritrichomonadidae</taxon>
        <taxon>Tritrichomonas</taxon>
    </lineage>
</organism>
<dbReference type="PROSITE" id="PS00455">
    <property type="entry name" value="AMP_BINDING"/>
    <property type="match status" value="1"/>
</dbReference>
<dbReference type="InterPro" id="IPR000873">
    <property type="entry name" value="AMP-dep_synth/lig_dom"/>
</dbReference>
<feature type="domain" description="AMP-dependent synthetase/ligase" evidence="4">
    <location>
        <begin position="78"/>
        <end position="478"/>
    </location>
</feature>